<dbReference type="AlphaFoldDB" id="A0A8S2LCQ8"/>
<comment type="caution">
    <text evidence="2">The sequence shown here is derived from an EMBL/GenBank/DDBJ whole genome shotgun (WGS) entry which is preliminary data.</text>
</comment>
<evidence type="ECO:0000313" key="2">
    <source>
        <dbReference type="EMBL" id="CAF3892939.1"/>
    </source>
</evidence>
<evidence type="ECO:0000313" key="3">
    <source>
        <dbReference type="Proteomes" id="UP000676336"/>
    </source>
</evidence>
<dbReference type="EMBL" id="CAJOBI010001658">
    <property type="protein sequence ID" value="CAF3892939.1"/>
    <property type="molecule type" value="Genomic_DNA"/>
</dbReference>
<gene>
    <name evidence="2" type="ORF">SMN809_LOCUS6220</name>
</gene>
<keyword evidence="1" id="KW-0732">Signal</keyword>
<name>A0A8S2LCQ8_9BILA</name>
<organism evidence="2 3">
    <name type="scientific">Rotaria magnacalcarata</name>
    <dbReference type="NCBI Taxonomy" id="392030"/>
    <lineage>
        <taxon>Eukaryota</taxon>
        <taxon>Metazoa</taxon>
        <taxon>Spiralia</taxon>
        <taxon>Gnathifera</taxon>
        <taxon>Rotifera</taxon>
        <taxon>Eurotatoria</taxon>
        <taxon>Bdelloidea</taxon>
        <taxon>Philodinida</taxon>
        <taxon>Philodinidae</taxon>
        <taxon>Rotaria</taxon>
    </lineage>
</organism>
<dbReference type="Proteomes" id="UP000676336">
    <property type="component" value="Unassembled WGS sequence"/>
</dbReference>
<accession>A0A8S2LCQ8</accession>
<feature type="non-terminal residue" evidence="2">
    <location>
        <position position="88"/>
    </location>
</feature>
<proteinExistence type="predicted"/>
<feature type="chain" id="PRO_5035803649" evidence="1">
    <location>
        <begin position="25"/>
        <end position="88"/>
    </location>
</feature>
<evidence type="ECO:0000256" key="1">
    <source>
        <dbReference type="SAM" id="SignalP"/>
    </source>
</evidence>
<protein>
    <submittedName>
        <fullName evidence="2">Uncharacterized protein</fullName>
    </submittedName>
</protein>
<sequence>MMIQTIQFVGIILLFINLIPSVTGMTVNNDPIDVRFASSIQIDDVLKHLNEFQAIATASNGNRAAKTIGFNRTLDYITNFLALKTNFK</sequence>
<reference evidence="2" key="1">
    <citation type="submission" date="2021-02" db="EMBL/GenBank/DDBJ databases">
        <authorList>
            <person name="Nowell W R."/>
        </authorList>
    </citation>
    <scope>NUCLEOTIDE SEQUENCE</scope>
</reference>
<feature type="signal peptide" evidence="1">
    <location>
        <begin position="1"/>
        <end position="24"/>
    </location>
</feature>